<name>A0A8H7RNH0_9FUNG</name>
<reference evidence="2" key="1">
    <citation type="submission" date="2020-12" db="EMBL/GenBank/DDBJ databases">
        <title>Metabolic potential, ecology and presence of endohyphal bacteria is reflected in genomic diversity of Mucoromycotina.</title>
        <authorList>
            <person name="Muszewska A."/>
            <person name="Okrasinska A."/>
            <person name="Steczkiewicz K."/>
            <person name="Drgas O."/>
            <person name="Orlowska M."/>
            <person name="Perlinska-Lenart U."/>
            <person name="Aleksandrzak-Piekarczyk T."/>
            <person name="Szatraj K."/>
            <person name="Zielenkiewicz U."/>
            <person name="Pilsyk S."/>
            <person name="Malc E."/>
            <person name="Mieczkowski P."/>
            <person name="Kruszewska J.S."/>
            <person name="Biernat P."/>
            <person name="Pawlowska J."/>
        </authorList>
    </citation>
    <scope>NUCLEOTIDE SEQUENCE</scope>
    <source>
        <strain evidence="2">WA0000017839</strain>
    </source>
</reference>
<comment type="caution">
    <text evidence="2">The sequence shown here is derived from an EMBL/GenBank/DDBJ whole genome shotgun (WGS) entry which is preliminary data.</text>
</comment>
<keyword evidence="3" id="KW-1185">Reference proteome</keyword>
<dbReference type="EMBL" id="JAEPRD010000001">
    <property type="protein sequence ID" value="KAG2214331.1"/>
    <property type="molecule type" value="Genomic_DNA"/>
</dbReference>
<sequence>MASFYKNLDLMVYNTFVTKKLLKLPIVERNNYFRYGLFTKKLTIGNDKEEFIHYSRGLDENLVKEDDCRFDKEDWVQLLEYLPNLQELDLSCSCNGEIYLQHIYETDSKKALLKIQEIKPIDQNPFSFRRELLSLLFAVCYKYRESITTLKVAFFDPVFSFGFISGHVTTLLNDFKRLTCLTFTNECDESLTTLDLQASCPLLVSLAYYSDYNVPDDTIKDILDNEASNAKNVKCSLKKMVISGASIPKYYSRYIIDYVSPYLDVFNLNMYEHDMYDWVDYIGYENALNLLRNMNTIEEAGVRWHPDKYYERTSTDTGSDATIFFTLLNAFKGDKQLYCKADYGDFRSPHKGMVHTKDELRVEYGLSYHDYLQINENVQNDSDEDGDEETDVRPSNRTVHIKLPDTSISSIGPEIIHHLSVTMCNSNPDLPVNFLRYAFLNCPNLQYFFYYSMNDPYYHICIGNSIDIGSHSQEKKNSLTNTAQENITVAKFQNMLPSEEIMELLNTYSPRIETIVCGCKNRYTDPPKSDGNRLDSVEPLKSVISSS</sequence>
<dbReference type="AlphaFoldDB" id="A0A8H7RNH0"/>
<feature type="region of interest" description="Disordered" evidence="1">
    <location>
        <begin position="528"/>
        <end position="547"/>
    </location>
</feature>
<organism evidence="2 3">
    <name type="scientific">Mucor saturninus</name>
    <dbReference type="NCBI Taxonomy" id="64648"/>
    <lineage>
        <taxon>Eukaryota</taxon>
        <taxon>Fungi</taxon>
        <taxon>Fungi incertae sedis</taxon>
        <taxon>Mucoromycota</taxon>
        <taxon>Mucoromycotina</taxon>
        <taxon>Mucoromycetes</taxon>
        <taxon>Mucorales</taxon>
        <taxon>Mucorineae</taxon>
        <taxon>Mucoraceae</taxon>
        <taxon>Mucor</taxon>
    </lineage>
</organism>
<evidence type="ECO:0000313" key="2">
    <source>
        <dbReference type="EMBL" id="KAG2214331.1"/>
    </source>
</evidence>
<gene>
    <name evidence="2" type="ORF">INT47_000887</name>
</gene>
<evidence type="ECO:0000256" key="1">
    <source>
        <dbReference type="SAM" id="MobiDB-lite"/>
    </source>
</evidence>
<feature type="compositionally biased region" description="Basic and acidic residues" evidence="1">
    <location>
        <begin position="528"/>
        <end position="538"/>
    </location>
</feature>
<proteinExistence type="predicted"/>
<accession>A0A8H7RNH0</accession>
<dbReference type="OrthoDB" id="2225190at2759"/>
<dbReference type="Proteomes" id="UP000603453">
    <property type="component" value="Unassembled WGS sequence"/>
</dbReference>
<protein>
    <submittedName>
        <fullName evidence="2">Uncharacterized protein</fullName>
    </submittedName>
</protein>
<evidence type="ECO:0000313" key="3">
    <source>
        <dbReference type="Proteomes" id="UP000603453"/>
    </source>
</evidence>